<reference evidence="1 2" key="1">
    <citation type="submission" date="2019-01" db="EMBL/GenBank/DDBJ databases">
        <title>Genome sequences of marine Pseudoalteromonas species.</title>
        <authorList>
            <person name="Boraston A.B."/>
            <person name="Hehemann J.-H."/>
            <person name="Vickers C.J."/>
            <person name="Salama-Alber O."/>
            <person name="Abe K."/>
            <person name="Hettle A.J."/>
        </authorList>
    </citation>
    <scope>NUCLEOTIDE SEQUENCE [LARGE SCALE GENOMIC DNA]</scope>
    <source>
        <strain evidence="1 2">PS47</strain>
    </source>
</reference>
<proteinExistence type="predicted"/>
<dbReference type="RefSeq" id="WP_149606157.1">
    <property type="nucleotide sequence ID" value="NZ_SEUJ01000071.1"/>
</dbReference>
<sequence length="66" mass="8016">MCTDIPWRDLTSYFGAWSAIWRRFNLWIKKDILNELFRLLSRAAIKSSLSRTIFHLARSTRPRYLR</sequence>
<evidence type="ECO:0000313" key="2">
    <source>
        <dbReference type="Proteomes" id="UP000322915"/>
    </source>
</evidence>
<evidence type="ECO:0000313" key="1">
    <source>
        <dbReference type="EMBL" id="KAA1155825.1"/>
    </source>
</evidence>
<dbReference type="EMBL" id="SEUJ01000071">
    <property type="protein sequence ID" value="KAA1155825.1"/>
    <property type="molecule type" value="Genomic_DNA"/>
</dbReference>
<accession>A0ABQ6RHH0</accession>
<comment type="caution">
    <text evidence="1">The sequence shown here is derived from an EMBL/GenBank/DDBJ whole genome shotgun (WGS) entry which is preliminary data.</text>
</comment>
<keyword evidence="2" id="KW-1185">Reference proteome</keyword>
<protein>
    <submittedName>
        <fullName evidence="1">Transposase</fullName>
    </submittedName>
</protein>
<organism evidence="1 2">
    <name type="scientific">Pseudoalteromonas fuliginea</name>
    <dbReference type="NCBI Taxonomy" id="1872678"/>
    <lineage>
        <taxon>Bacteria</taxon>
        <taxon>Pseudomonadati</taxon>
        <taxon>Pseudomonadota</taxon>
        <taxon>Gammaproteobacteria</taxon>
        <taxon>Alteromonadales</taxon>
        <taxon>Pseudoalteromonadaceae</taxon>
        <taxon>Pseudoalteromonas</taxon>
    </lineage>
</organism>
<name>A0ABQ6RHH0_9GAMM</name>
<gene>
    <name evidence="1" type="ORF">EU509_11810</name>
</gene>
<dbReference type="Proteomes" id="UP000322915">
    <property type="component" value="Unassembled WGS sequence"/>
</dbReference>